<evidence type="ECO:0000313" key="3">
    <source>
        <dbReference type="Proteomes" id="UP000054047"/>
    </source>
</evidence>
<dbReference type="OrthoDB" id="5826097at2759"/>
<name>A0A0C2DG53_9BILA</name>
<dbReference type="Proteomes" id="UP000054047">
    <property type="component" value="Unassembled WGS sequence"/>
</dbReference>
<feature type="transmembrane region" description="Helical" evidence="1">
    <location>
        <begin position="66"/>
        <end position="86"/>
    </location>
</feature>
<proteinExistence type="predicted"/>
<keyword evidence="1" id="KW-0472">Membrane</keyword>
<accession>A0A0C2DG53</accession>
<gene>
    <name evidence="2" type="ORF">ANCDUO_00722</name>
</gene>
<keyword evidence="1" id="KW-0812">Transmembrane</keyword>
<keyword evidence="1" id="KW-1133">Transmembrane helix</keyword>
<dbReference type="AlphaFoldDB" id="A0A0C2DG53"/>
<sequence length="103" mass="12135">MEIEHTEIEHMEIFTASRRSKRQCEFYQEIAVINMATEFVTEQVRQTRRDRVYRRRLSENVARTKACTVVVCVLSVFIFYIITAILPENLGSKQEDDTENSTN</sequence>
<keyword evidence="3" id="KW-1185">Reference proteome</keyword>
<organism evidence="2 3">
    <name type="scientific">Ancylostoma duodenale</name>
    <dbReference type="NCBI Taxonomy" id="51022"/>
    <lineage>
        <taxon>Eukaryota</taxon>
        <taxon>Metazoa</taxon>
        <taxon>Ecdysozoa</taxon>
        <taxon>Nematoda</taxon>
        <taxon>Chromadorea</taxon>
        <taxon>Rhabditida</taxon>
        <taxon>Rhabditina</taxon>
        <taxon>Rhabditomorpha</taxon>
        <taxon>Strongyloidea</taxon>
        <taxon>Ancylostomatidae</taxon>
        <taxon>Ancylostomatinae</taxon>
        <taxon>Ancylostoma</taxon>
    </lineage>
</organism>
<dbReference type="EMBL" id="KN726253">
    <property type="protein sequence ID" value="KIH68948.1"/>
    <property type="molecule type" value="Genomic_DNA"/>
</dbReference>
<evidence type="ECO:0000313" key="2">
    <source>
        <dbReference type="EMBL" id="KIH68948.1"/>
    </source>
</evidence>
<reference evidence="2 3" key="1">
    <citation type="submission" date="2013-12" db="EMBL/GenBank/DDBJ databases">
        <title>Draft genome of the parsitic nematode Ancylostoma duodenale.</title>
        <authorList>
            <person name="Mitreva M."/>
        </authorList>
    </citation>
    <scope>NUCLEOTIDE SEQUENCE [LARGE SCALE GENOMIC DNA]</scope>
    <source>
        <strain evidence="2 3">Zhejiang</strain>
    </source>
</reference>
<evidence type="ECO:0000256" key="1">
    <source>
        <dbReference type="SAM" id="Phobius"/>
    </source>
</evidence>
<protein>
    <submittedName>
        <fullName evidence="2">Uncharacterized protein</fullName>
    </submittedName>
</protein>